<accession>A0A0N0GN76</accession>
<dbReference type="STRING" id="857265.WG78_14060"/>
<evidence type="ECO:0000313" key="7">
    <source>
        <dbReference type="EMBL" id="KPC52190.1"/>
    </source>
</evidence>
<dbReference type="InterPro" id="IPR005598">
    <property type="entry name" value="ATP_synth_I"/>
</dbReference>
<feature type="transmembrane region" description="Helical" evidence="6">
    <location>
        <begin position="75"/>
        <end position="92"/>
    </location>
</feature>
<comment type="subcellular location">
    <subcellularLocation>
        <location evidence="1">Cell membrane</location>
        <topology evidence="1">Multi-pass membrane protein</topology>
    </subcellularLocation>
</comment>
<organism evidence="7 8">
    <name type="scientific">Amantichitinum ursilacus</name>
    <dbReference type="NCBI Taxonomy" id="857265"/>
    <lineage>
        <taxon>Bacteria</taxon>
        <taxon>Pseudomonadati</taxon>
        <taxon>Pseudomonadota</taxon>
        <taxon>Betaproteobacteria</taxon>
        <taxon>Neisseriales</taxon>
        <taxon>Chitinibacteraceae</taxon>
        <taxon>Amantichitinum</taxon>
    </lineage>
</organism>
<dbReference type="EMBL" id="LAQT01000010">
    <property type="protein sequence ID" value="KPC52190.1"/>
    <property type="molecule type" value="Genomic_DNA"/>
</dbReference>
<keyword evidence="5 6" id="KW-0472">Membrane</keyword>
<gene>
    <name evidence="7" type="ORF">WG78_14060</name>
</gene>
<feature type="transmembrane region" description="Helical" evidence="6">
    <location>
        <begin position="98"/>
        <end position="117"/>
    </location>
</feature>
<comment type="caution">
    <text evidence="7">The sequence shown here is derived from an EMBL/GenBank/DDBJ whole genome shotgun (WGS) entry which is preliminary data.</text>
</comment>
<evidence type="ECO:0000256" key="1">
    <source>
        <dbReference type="ARBA" id="ARBA00004651"/>
    </source>
</evidence>
<keyword evidence="2" id="KW-1003">Cell membrane</keyword>
<dbReference type="AlphaFoldDB" id="A0A0N0GN76"/>
<dbReference type="Pfam" id="PF03899">
    <property type="entry name" value="ATP-synt_I"/>
    <property type="match status" value="1"/>
</dbReference>
<dbReference type="GO" id="GO:0005886">
    <property type="term" value="C:plasma membrane"/>
    <property type="evidence" value="ECO:0007669"/>
    <property type="project" value="UniProtKB-SubCell"/>
</dbReference>
<evidence type="ECO:0000256" key="5">
    <source>
        <dbReference type="ARBA" id="ARBA00023136"/>
    </source>
</evidence>
<protein>
    <submittedName>
        <fullName evidence="7">F0F1 ATP synthase subunit I</fullName>
    </submittedName>
</protein>
<sequence>MVSKAQIRGIVRLQAALGLVASVLIFLLWGQWAAIASVIGAAISLAGSLIYTKAAYQLPYGPPALLMKLHYMGEALKLVFTLVCFGVVFRFYRQVVWPAVFAGYLAAASAFWFGLLIKFKDKK</sequence>
<evidence type="ECO:0000256" key="6">
    <source>
        <dbReference type="SAM" id="Phobius"/>
    </source>
</evidence>
<name>A0A0N0GN76_9NEIS</name>
<dbReference type="OrthoDB" id="8596065at2"/>
<evidence type="ECO:0000256" key="3">
    <source>
        <dbReference type="ARBA" id="ARBA00022692"/>
    </source>
</evidence>
<keyword evidence="8" id="KW-1185">Reference proteome</keyword>
<dbReference type="RefSeq" id="WP_053938441.1">
    <property type="nucleotide sequence ID" value="NZ_LAQT01000010.1"/>
</dbReference>
<keyword evidence="3 6" id="KW-0812">Transmembrane</keyword>
<reference evidence="7 8" key="1">
    <citation type="submission" date="2015-07" db="EMBL/GenBank/DDBJ databases">
        <title>Draft genome sequence of the Amantichitinum ursilacus IGB-41, a new chitin-degrading bacterium.</title>
        <authorList>
            <person name="Kirstahler P."/>
            <person name="Guenther M."/>
            <person name="Grumaz C."/>
            <person name="Rupp S."/>
            <person name="Zibek S."/>
            <person name="Sohn K."/>
        </authorList>
    </citation>
    <scope>NUCLEOTIDE SEQUENCE [LARGE SCALE GENOMIC DNA]</scope>
    <source>
        <strain evidence="7 8">IGB-41</strain>
    </source>
</reference>
<evidence type="ECO:0000313" key="8">
    <source>
        <dbReference type="Proteomes" id="UP000037939"/>
    </source>
</evidence>
<feature type="transmembrane region" description="Helical" evidence="6">
    <location>
        <begin position="35"/>
        <end position="54"/>
    </location>
</feature>
<evidence type="ECO:0000256" key="4">
    <source>
        <dbReference type="ARBA" id="ARBA00022989"/>
    </source>
</evidence>
<evidence type="ECO:0000256" key="2">
    <source>
        <dbReference type="ARBA" id="ARBA00022475"/>
    </source>
</evidence>
<feature type="transmembrane region" description="Helical" evidence="6">
    <location>
        <begin position="9"/>
        <end position="29"/>
    </location>
</feature>
<keyword evidence="4 6" id="KW-1133">Transmembrane helix</keyword>
<dbReference type="Proteomes" id="UP000037939">
    <property type="component" value="Unassembled WGS sequence"/>
</dbReference>
<proteinExistence type="predicted"/>